<accession>A0A396GZT6</accession>
<keyword evidence="1" id="KW-0812">Transmembrane</keyword>
<name>A0A396GZT6_MEDTR</name>
<keyword evidence="1" id="KW-1133">Transmembrane helix</keyword>
<dbReference type="EMBL" id="PSQE01000007">
    <property type="protein sequence ID" value="RHN46520.1"/>
    <property type="molecule type" value="Genomic_DNA"/>
</dbReference>
<organism evidence="2">
    <name type="scientific">Medicago truncatula</name>
    <name type="common">Barrel medic</name>
    <name type="synonym">Medicago tribuloides</name>
    <dbReference type="NCBI Taxonomy" id="3880"/>
    <lineage>
        <taxon>Eukaryota</taxon>
        <taxon>Viridiplantae</taxon>
        <taxon>Streptophyta</taxon>
        <taxon>Embryophyta</taxon>
        <taxon>Tracheophyta</taxon>
        <taxon>Spermatophyta</taxon>
        <taxon>Magnoliopsida</taxon>
        <taxon>eudicotyledons</taxon>
        <taxon>Gunneridae</taxon>
        <taxon>Pentapetalae</taxon>
        <taxon>rosids</taxon>
        <taxon>fabids</taxon>
        <taxon>Fabales</taxon>
        <taxon>Fabaceae</taxon>
        <taxon>Papilionoideae</taxon>
        <taxon>50 kb inversion clade</taxon>
        <taxon>NPAAA clade</taxon>
        <taxon>Hologalegina</taxon>
        <taxon>IRL clade</taxon>
        <taxon>Trifolieae</taxon>
        <taxon>Medicago</taxon>
    </lineage>
</organism>
<dbReference type="Proteomes" id="UP000265566">
    <property type="component" value="Chromosome 7"/>
</dbReference>
<reference evidence="2" key="1">
    <citation type="journal article" date="2018" name="Nat. Plants">
        <title>Whole-genome landscape of Medicago truncatula symbiotic genes.</title>
        <authorList>
            <person name="Pecrix Y."/>
            <person name="Gamas P."/>
            <person name="Carrere S."/>
        </authorList>
    </citation>
    <scope>NUCLEOTIDE SEQUENCE</scope>
    <source>
        <tissue evidence="2">Leaves</tissue>
    </source>
</reference>
<gene>
    <name evidence="2" type="ORF">MtrunA17_Chr7g0243091</name>
</gene>
<comment type="caution">
    <text evidence="2">The sequence shown here is derived from an EMBL/GenBank/DDBJ whole genome shotgun (WGS) entry which is preliminary data.</text>
</comment>
<sequence>MWLVAIGFFLCLALGGCLIDVSFLISWISLIILPLVGSGTVRSLIGYSKS</sequence>
<evidence type="ECO:0008006" key="3">
    <source>
        <dbReference type="Google" id="ProtNLM"/>
    </source>
</evidence>
<proteinExistence type="predicted"/>
<evidence type="ECO:0000313" key="2">
    <source>
        <dbReference type="EMBL" id="RHN46520.1"/>
    </source>
</evidence>
<protein>
    <recommendedName>
        <fullName evidence="3">Transmembrane protein</fullName>
    </recommendedName>
</protein>
<evidence type="ECO:0000256" key="1">
    <source>
        <dbReference type="SAM" id="Phobius"/>
    </source>
</evidence>
<feature type="transmembrane region" description="Helical" evidence="1">
    <location>
        <begin position="25"/>
        <end position="45"/>
    </location>
</feature>
<dbReference type="Gramene" id="rna41013">
    <property type="protein sequence ID" value="RHN46520.1"/>
    <property type="gene ID" value="gene41013"/>
</dbReference>
<dbReference type="AlphaFoldDB" id="A0A396GZT6"/>
<keyword evidence="1" id="KW-0472">Membrane</keyword>